<dbReference type="RefSeq" id="WP_153511362.1">
    <property type="nucleotide sequence ID" value="NZ_CP045652.1"/>
</dbReference>
<protein>
    <submittedName>
        <fullName evidence="3">Quinol oxidase subunit 4</fullName>
    </submittedName>
</protein>
<dbReference type="KEGG" id="sphe:GFH32_09315"/>
<organism evidence="3 4">
    <name type="scientific">Sphingobacterium zhuxiongii</name>
    <dbReference type="NCBI Taxonomy" id="2662364"/>
    <lineage>
        <taxon>Bacteria</taxon>
        <taxon>Pseudomonadati</taxon>
        <taxon>Bacteroidota</taxon>
        <taxon>Sphingobacteriia</taxon>
        <taxon>Sphingobacteriales</taxon>
        <taxon>Sphingobacteriaceae</taxon>
        <taxon>Sphingobacterium</taxon>
    </lineage>
</organism>
<feature type="signal peptide" evidence="2">
    <location>
        <begin position="1"/>
        <end position="22"/>
    </location>
</feature>
<proteinExistence type="predicted"/>
<dbReference type="PROSITE" id="PS51257">
    <property type="entry name" value="PROKAR_LIPOPROTEIN"/>
    <property type="match status" value="1"/>
</dbReference>
<dbReference type="AlphaFoldDB" id="A0A5Q0QGT7"/>
<gene>
    <name evidence="3" type="ORF">GFH32_09315</name>
</gene>
<dbReference type="Proteomes" id="UP000326921">
    <property type="component" value="Chromosome"/>
</dbReference>
<feature type="compositionally biased region" description="Basic residues" evidence="1">
    <location>
        <begin position="52"/>
        <end position="69"/>
    </location>
</feature>
<keyword evidence="4" id="KW-1185">Reference proteome</keyword>
<feature type="chain" id="PRO_5024900307" evidence="2">
    <location>
        <begin position="23"/>
        <end position="75"/>
    </location>
</feature>
<evidence type="ECO:0000256" key="1">
    <source>
        <dbReference type="SAM" id="MobiDB-lite"/>
    </source>
</evidence>
<feature type="region of interest" description="Disordered" evidence="1">
    <location>
        <begin position="23"/>
        <end position="75"/>
    </location>
</feature>
<reference evidence="3 4" key="1">
    <citation type="submission" date="2019-10" db="EMBL/GenBank/DDBJ databases">
        <authorList>
            <person name="Dong K."/>
        </authorList>
    </citation>
    <scope>NUCLEOTIDE SEQUENCE [LARGE SCALE GENOMIC DNA]</scope>
    <source>
        <strain evidence="4">dk4302</strain>
    </source>
</reference>
<keyword evidence="2" id="KW-0732">Signal</keyword>
<dbReference type="EMBL" id="CP045652">
    <property type="protein sequence ID" value="QGA26510.1"/>
    <property type="molecule type" value="Genomic_DNA"/>
</dbReference>
<evidence type="ECO:0000313" key="3">
    <source>
        <dbReference type="EMBL" id="QGA26510.1"/>
    </source>
</evidence>
<evidence type="ECO:0000313" key="4">
    <source>
        <dbReference type="Proteomes" id="UP000326921"/>
    </source>
</evidence>
<accession>A0A5Q0QGT7</accession>
<name>A0A5Q0QGT7_9SPHI</name>
<evidence type="ECO:0000256" key="2">
    <source>
        <dbReference type="SAM" id="SignalP"/>
    </source>
</evidence>
<sequence>MKRIIGLVMVVVLALTAASCYSNRHHPQGMPPGQAKKIYGKKSAKQFAPGQQKKKHKGKKGNNGKRHHNDVHWYN</sequence>